<evidence type="ECO:0000256" key="5">
    <source>
        <dbReference type="ARBA" id="ARBA00022553"/>
    </source>
</evidence>
<proteinExistence type="predicted"/>
<dbReference type="Gene3D" id="3.40.50.2300">
    <property type="match status" value="1"/>
</dbReference>
<dbReference type="Proteomes" id="UP001595840">
    <property type="component" value="Unassembled WGS sequence"/>
</dbReference>
<dbReference type="Pfam" id="PF00072">
    <property type="entry name" value="Response_reg"/>
    <property type="match status" value="1"/>
</dbReference>
<dbReference type="Pfam" id="PF00512">
    <property type="entry name" value="HisKA"/>
    <property type="match status" value="1"/>
</dbReference>
<dbReference type="InterPro" id="IPR004358">
    <property type="entry name" value="Sig_transdc_His_kin-like_C"/>
</dbReference>
<keyword evidence="4" id="KW-1003">Cell membrane</keyword>
<dbReference type="InterPro" id="IPR042240">
    <property type="entry name" value="CHASE_sf"/>
</dbReference>
<keyword evidence="6 11" id="KW-0812">Transmembrane</keyword>
<feature type="domain" description="Response regulatory" evidence="13">
    <location>
        <begin position="783"/>
        <end position="900"/>
    </location>
</feature>
<dbReference type="SMART" id="SM00387">
    <property type="entry name" value="HATPase_c"/>
    <property type="match status" value="1"/>
</dbReference>
<feature type="transmembrane region" description="Helical" evidence="11">
    <location>
        <begin position="12"/>
        <end position="37"/>
    </location>
</feature>
<feature type="transmembrane region" description="Helical" evidence="11">
    <location>
        <begin position="44"/>
        <end position="65"/>
    </location>
</feature>
<dbReference type="EC" id="2.7.13.3" evidence="3"/>
<gene>
    <name evidence="15" type="ORF">ACFOX3_13810</name>
</gene>
<evidence type="ECO:0000256" key="3">
    <source>
        <dbReference type="ARBA" id="ARBA00012438"/>
    </source>
</evidence>
<dbReference type="InterPro" id="IPR036890">
    <property type="entry name" value="HATPase_C_sf"/>
</dbReference>
<organism evidence="15 16">
    <name type="scientific">Simiduia curdlanivorans</name>
    <dbReference type="NCBI Taxonomy" id="1492769"/>
    <lineage>
        <taxon>Bacteria</taxon>
        <taxon>Pseudomonadati</taxon>
        <taxon>Pseudomonadota</taxon>
        <taxon>Gammaproteobacteria</taxon>
        <taxon>Cellvibrionales</taxon>
        <taxon>Cellvibrionaceae</taxon>
        <taxon>Simiduia</taxon>
    </lineage>
</organism>
<evidence type="ECO:0000313" key="16">
    <source>
        <dbReference type="Proteomes" id="UP001595840"/>
    </source>
</evidence>
<evidence type="ECO:0000313" key="15">
    <source>
        <dbReference type="EMBL" id="MFC4363387.1"/>
    </source>
</evidence>
<feature type="transmembrane region" description="Helical" evidence="11">
    <location>
        <begin position="145"/>
        <end position="166"/>
    </location>
</feature>
<dbReference type="RefSeq" id="WP_290261142.1">
    <property type="nucleotide sequence ID" value="NZ_JAUFQG010000004.1"/>
</dbReference>
<protein>
    <recommendedName>
        <fullName evidence="3">histidine kinase</fullName>
        <ecNumber evidence="3">2.7.13.3</ecNumber>
    </recommendedName>
</protein>
<dbReference type="InterPro" id="IPR007895">
    <property type="entry name" value="MASE1"/>
</dbReference>
<name>A0ABV8V9J1_9GAMM</name>
<feature type="domain" description="CHASE" evidence="14">
    <location>
        <begin position="241"/>
        <end position="436"/>
    </location>
</feature>
<feature type="transmembrane region" description="Helical" evidence="11">
    <location>
        <begin position="178"/>
        <end position="197"/>
    </location>
</feature>
<dbReference type="CDD" id="cd16922">
    <property type="entry name" value="HATPase_EvgS-ArcB-TorS-like"/>
    <property type="match status" value="1"/>
</dbReference>
<dbReference type="SUPFAM" id="SSF52172">
    <property type="entry name" value="CheY-like"/>
    <property type="match status" value="1"/>
</dbReference>
<feature type="domain" description="Histidine kinase" evidence="12">
    <location>
        <begin position="536"/>
        <end position="757"/>
    </location>
</feature>
<keyword evidence="7 11" id="KW-1133">Transmembrane helix</keyword>
<dbReference type="PROSITE" id="PS50839">
    <property type="entry name" value="CHASE"/>
    <property type="match status" value="1"/>
</dbReference>
<dbReference type="CDD" id="cd17546">
    <property type="entry name" value="REC_hyHK_CKI1_RcsC-like"/>
    <property type="match status" value="1"/>
</dbReference>
<evidence type="ECO:0000256" key="4">
    <source>
        <dbReference type="ARBA" id="ARBA00022475"/>
    </source>
</evidence>
<dbReference type="InterPro" id="IPR036097">
    <property type="entry name" value="HisK_dim/P_sf"/>
</dbReference>
<evidence type="ECO:0000259" key="12">
    <source>
        <dbReference type="PROSITE" id="PS50109"/>
    </source>
</evidence>
<dbReference type="PANTHER" id="PTHR45339">
    <property type="entry name" value="HYBRID SIGNAL TRANSDUCTION HISTIDINE KINASE J"/>
    <property type="match status" value="1"/>
</dbReference>
<keyword evidence="9 11" id="KW-0472">Membrane</keyword>
<keyword evidence="8" id="KW-0902">Two-component regulatory system</keyword>
<evidence type="ECO:0000256" key="7">
    <source>
        <dbReference type="ARBA" id="ARBA00022989"/>
    </source>
</evidence>
<accession>A0ABV8V9J1</accession>
<dbReference type="PROSITE" id="PS50110">
    <property type="entry name" value="RESPONSE_REGULATORY"/>
    <property type="match status" value="1"/>
</dbReference>
<dbReference type="Pfam" id="PF03924">
    <property type="entry name" value="CHASE"/>
    <property type="match status" value="1"/>
</dbReference>
<dbReference type="InterPro" id="IPR011006">
    <property type="entry name" value="CheY-like_superfamily"/>
</dbReference>
<evidence type="ECO:0000256" key="11">
    <source>
        <dbReference type="SAM" id="Phobius"/>
    </source>
</evidence>
<evidence type="ECO:0000256" key="9">
    <source>
        <dbReference type="ARBA" id="ARBA00023136"/>
    </source>
</evidence>
<comment type="subcellular location">
    <subcellularLocation>
        <location evidence="2">Cell membrane</location>
        <topology evidence="2">Multi-pass membrane protein</topology>
    </subcellularLocation>
</comment>
<dbReference type="PROSITE" id="PS50109">
    <property type="entry name" value="HIS_KIN"/>
    <property type="match status" value="1"/>
</dbReference>
<dbReference type="PRINTS" id="PR00344">
    <property type="entry name" value="BCTRLSENSOR"/>
</dbReference>
<dbReference type="InterPro" id="IPR003594">
    <property type="entry name" value="HATPase_dom"/>
</dbReference>
<feature type="transmembrane region" description="Helical" evidence="11">
    <location>
        <begin position="71"/>
        <end position="91"/>
    </location>
</feature>
<dbReference type="Gene3D" id="3.30.565.10">
    <property type="entry name" value="Histidine kinase-like ATPase, C-terminal domain"/>
    <property type="match status" value="1"/>
</dbReference>
<dbReference type="EMBL" id="JBHSCX010000020">
    <property type="protein sequence ID" value="MFC4363387.1"/>
    <property type="molecule type" value="Genomic_DNA"/>
</dbReference>
<evidence type="ECO:0000259" key="13">
    <source>
        <dbReference type="PROSITE" id="PS50110"/>
    </source>
</evidence>
<dbReference type="SUPFAM" id="SSF47384">
    <property type="entry name" value="Homodimeric domain of signal transducing histidine kinase"/>
    <property type="match status" value="1"/>
</dbReference>
<dbReference type="SMART" id="SM00388">
    <property type="entry name" value="HisKA"/>
    <property type="match status" value="1"/>
</dbReference>
<dbReference type="InterPro" id="IPR005467">
    <property type="entry name" value="His_kinase_dom"/>
</dbReference>
<reference evidence="16" key="1">
    <citation type="journal article" date="2019" name="Int. J. Syst. Evol. Microbiol.">
        <title>The Global Catalogue of Microorganisms (GCM) 10K type strain sequencing project: providing services to taxonomists for standard genome sequencing and annotation.</title>
        <authorList>
            <consortium name="The Broad Institute Genomics Platform"/>
            <consortium name="The Broad Institute Genome Sequencing Center for Infectious Disease"/>
            <person name="Wu L."/>
            <person name="Ma J."/>
        </authorList>
    </citation>
    <scope>NUCLEOTIDE SEQUENCE [LARGE SCALE GENOMIC DNA]</scope>
    <source>
        <strain evidence="16">CECT 8570</strain>
    </source>
</reference>
<keyword evidence="16" id="KW-1185">Reference proteome</keyword>
<dbReference type="InterPro" id="IPR003661">
    <property type="entry name" value="HisK_dim/P_dom"/>
</dbReference>
<dbReference type="InterPro" id="IPR006189">
    <property type="entry name" value="CHASE_dom"/>
</dbReference>
<comment type="caution">
    <text evidence="15">The sequence shown here is derived from an EMBL/GenBank/DDBJ whole genome shotgun (WGS) entry which is preliminary data.</text>
</comment>
<evidence type="ECO:0000259" key="14">
    <source>
        <dbReference type="PROSITE" id="PS50839"/>
    </source>
</evidence>
<evidence type="ECO:0000256" key="8">
    <source>
        <dbReference type="ARBA" id="ARBA00023012"/>
    </source>
</evidence>
<dbReference type="Gene3D" id="1.10.287.130">
    <property type="match status" value="1"/>
</dbReference>
<dbReference type="SMART" id="SM00448">
    <property type="entry name" value="REC"/>
    <property type="match status" value="1"/>
</dbReference>
<evidence type="ECO:0000256" key="10">
    <source>
        <dbReference type="PROSITE-ProRule" id="PRU00169"/>
    </source>
</evidence>
<dbReference type="Pfam" id="PF05231">
    <property type="entry name" value="MASE1"/>
    <property type="match status" value="1"/>
</dbReference>
<evidence type="ECO:0000256" key="6">
    <source>
        <dbReference type="ARBA" id="ARBA00022692"/>
    </source>
</evidence>
<dbReference type="Pfam" id="PF02518">
    <property type="entry name" value="HATPase_c"/>
    <property type="match status" value="1"/>
</dbReference>
<feature type="modified residue" description="4-aspartylphosphate" evidence="10">
    <location>
        <position position="833"/>
    </location>
</feature>
<keyword evidence="5 10" id="KW-0597">Phosphoprotein</keyword>
<dbReference type="CDD" id="cd00082">
    <property type="entry name" value="HisKA"/>
    <property type="match status" value="1"/>
</dbReference>
<dbReference type="InterPro" id="IPR001789">
    <property type="entry name" value="Sig_transdc_resp-reg_receiver"/>
</dbReference>
<dbReference type="Gene3D" id="3.30.450.350">
    <property type="entry name" value="CHASE domain"/>
    <property type="match status" value="1"/>
</dbReference>
<dbReference type="SUPFAM" id="SSF55874">
    <property type="entry name" value="ATPase domain of HSP90 chaperone/DNA topoisomerase II/histidine kinase"/>
    <property type="match status" value="1"/>
</dbReference>
<dbReference type="PANTHER" id="PTHR45339:SF1">
    <property type="entry name" value="HYBRID SIGNAL TRANSDUCTION HISTIDINE KINASE J"/>
    <property type="match status" value="1"/>
</dbReference>
<dbReference type="SMART" id="SM01079">
    <property type="entry name" value="CHASE"/>
    <property type="match status" value="1"/>
</dbReference>
<sequence length="907" mass="98945">MAYFIAGKYGLVLAIPPGFASAVWPASGVALAAMLLYPRVFTSIGIGLGSFALNLGVVAGGYQGITVDMLTLPASIALGASLQAYVGYWLFTRLLTNTLFDSPVSIIRFTLVVCPISCLVAASVGTGSLSSLGVIDATNITFTWLTWWAGDTIGTLLFAPMLIVLCSRQKRFTRIRKWQIAVPTAAIFLGITLLFYLSTVNQTEIAQRNIADAARTFGQSLNERLSISKNKLLAYNAFFNSSQVITAADFESFSTYILEDDDVFQGIGWTPIVSADKRHLFEKLAQEDISPDFVFRDLNSEGALVKSPEQSTYYPVFFIYPLASNKRALGLNLSSLPQRLPLLLRANATGEPLATAPITLVQGSREQKAIILYLPIFSATPLSATNPSIAAVGFISGVFQMNGLLDTLVEQLTEKKYGASIVDITNSDSSITLYQTPRPQLFGLEPNTIPLAFGGRKLEVTVYADVEYKLGSKDWTSWSILTFGFLLAALFQAFILLITGTTENIKSEVDRQTLELNKAKISAEKANRAKTNFLNNMSHELRTPLNAVMGFIALTLKTPTSEIQRSHLNKAQLASSTLMSLINHTLDYSKIESGRIELENISFSLTHIIDKLAAIFSHQAEEKGIFFQLSLDKRIPSKLIGDPLRLEQILINLCNNAIKFTSSGGVTLKVTNEEVDDQHLALEFKVIDSGIGIEADQQEKIFSAFSQAETGIERLYGGTGLGLAICKKLVETMDGTISLKSQVNVGTQIAVQLCFKIGDTDHNEAQKITSDDPPNNTLMAGIRILLVEDIPTNQELATYILEDFGAKVFVAENGLAAIEFLKENNEIDLILMDLQMPVMDGIEATKRIIADPNTNHIPIIAMTANAISTDVDACLEAGMLDHIAKPIDEADLAKKVMKHCKLDGKQA</sequence>
<evidence type="ECO:0000256" key="2">
    <source>
        <dbReference type="ARBA" id="ARBA00004651"/>
    </source>
</evidence>
<evidence type="ECO:0000256" key="1">
    <source>
        <dbReference type="ARBA" id="ARBA00000085"/>
    </source>
</evidence>
<feature type="transmembrane region" description="Helical" evidence="11">
    <location>
        <begin position="103"/>
        <end position="125"/>
    </location>
</feature>
<comment type="catalytic activity">
    <reaction evidence="1">
        <text>ATP + protein L-histidine = ADP + protein N-phospho-L-histidine.</text>
        <dbReference type="EC" id="2.7.13.3"/>
    </reaction>
</comment>